<dbReference type="KEGG" id="mfq:MYF_00420"/>
<organism evidence="1 2">
    <name type="scientific">Mesomycoplasma flocculare ATCC 27399</name>
    <dbReference type="NCBI Taxonomy" id="743971"/>
    <lineage>
        <taxon>Bacteria</taxon>
        <taxon>Bacillati</taxon>
        <taxon>Mycoplasmatota</taxon>
        <taxon>Mycoplasmoidales</taxon>
        <taxon>Metamycoplasmataceae</taxon>
        <taxon>Mesomycoplasma</taxon>
    </lineage>
</organism>
<dbReference type="OrthoDB" id="9967010at2"/>
<dbReference type="Proteomes" id="UP000031129">
    <property type="component" value="Chromosome"/>
</dbReference>
<sequence>MAKFGKAQLEFIKMGLVESWVNQLDEEDFLVVYLHFKYDRKMNIPSIFNESTFIGPTERELISKIIYKDLYLDNQKQHFEAIACKLKRRKTDL</sequence>
<dbReference type="AlphaFoldDB" id="A0A0A8E6P5"/>
<dbReference type="HOGENOM" id="CLU_2396484_0_0_14"/>
<reference evidence="1 2" key="1">
    <citation type="journal article" date="2015" name="Genome Announc.">
        <title>Complete Genome Sequence of Mycoplasma flocculare Strain Ms42T (ATCC 27399T).</title>
        <authorList>
            <person name="Calcutt M.J."/>
            <person name="Foecking M.F."/>
            <person name="Heidari M.B."/>
            <person name="McIntosh M.A."/>
        </authorList>
    </citation>
    <scope>NUCLEOTIDE SEQUENCE [LARGE SCALE GENOMIC DNA]</scope>
    <source>
        <strain evidence="2">ATCC 27399</strain>
    </source>
</reference>
<keyword evidence="2" id="KW-1185">Reference proteome</keyword>
<proteinExistence type="predicted"/>
<evidence type="ECO:0000313" key="1">
    <source>
        <dbReference type="EMBL" id="AJC49663.1"/>
    </source>
</evidence>
<dbReference type="RefSeq" id="WP_002557938.1">
    <property type="nucleotide sequence ID" value="NZ_CP007585.1"/>
</dbReference>
<accession>A0A0A8E6P5</accession>
<protein>
    <submittedName>
        <fullName evidence="1">Uncharacterized protein</fullName>
    </submittedName>
</protein>
<gene>
    <name evidence="1" type="ORF">MYF_00420</name>
</gene>
<evidence type="ECO:0000313" key="2">
    <source>
        <dbReference type="Proteomes" id="UP000031129"/>
    </source>
</evidence>
<name>A0A0A8E6P5_MESFC</name>
<dbReference type="EMBL" id="CP007585">
    <property type="protein sequence ID" value="AJC49663.1"/>
    <property type="molecule type" value="Genomic_DNA"/>
</dbReference>